<keyword evidence="5" id="KW-1185">Reference proteome</keyword>
<accession>A0A5F2BXQ2</accession>
<evidence type="ECO:0000313" key="4">
    <source>
        <dbReference type="Proteomes" id="UP000297832"/>
    </source>
</evidence>
<feature type="signal peptide" evidence="1">
    <location>
        <begin position="1"/>
        <end position="19"/>
    </location>
</feature>
<dbReference type="Proteomes" id="UP000297832">
    <property type="component" value="Unassembled WGS sequence"/>
</dbReference>
<comment type="caution">
    <text evidence="2">The sequence shown here is derived from an EMBL/GenBank/DDBJ whole genome shotgun (WGS) entry which is preliminary data.</text>
</comment>
<dbReference type="AlphaFoldDB" id="A0A5F2BXQ2"/>
<dbReference type="Proteomes" id="UP000298057">
    <property type="component" value="Unassembled WGS sequence"/>
</dbReference>
<dbReference type="RefSeq" id="WP_135628922.1">
    <property type="nucleotide sequence ID" value="NZ_RQGU01000130.1"/>
</dbReference>
<reference evidence="3" key="1">
    <citation type="submission" date="2018-10" db="EMBL/GenBank/DDBJ databases">
        <authorList>
            <person name="Vincent A.T."/>
            <person name="Schiettekatte O."/>
            <person name="Bourhy P."/>
            <person name="Veyrier F.J."/>
            <person name="Picardeau M."/>
        </authorList>
    </citation>
    <scope>NUCLEOTIDE SEQUENCE</scope>
    <source>
        <strain evidence="3">201702406</strain>
    </source>
</reference>
<gene>
    <name evidence="2" type="ORF">EHQ81_13570</name>
    <name evidence="3" type="ORF">EHQ82_19040</name>
</gene>
<dbReference type="EMBL" id="RQGV01000018">
    <property type="protein sequence ID" value="TGM12101.1"/>
    <property type="molecule type" value="Genomic_DNA"/>
</dbReference>
<evidence type="ECO:0000313" key="3">
    <source>
        <dbReference type="EMBL" id="TGM14856.1"/>
    </source>
</evidence>
<sequence length="225" mass="25393">MNKFTIILLSALFAIIQCAGLAVKDPKYISNSPKSSDAELKIELADFGFYRKVNDDWWGEDFYIAKFRVENLSEKYKFYQVCDHKLGPRNLEYTLNEWTGVIREMYKTSPDKFDTAGFFKGFPEMKLVLEISDEQLAPTAIYSGKLVFPPLSKTNKKIYGAAMVGCNFGVPMSRDTDSGKTSSGWISPKGSNTFKVIFSVPAGARFLRLEQQNVFTTDLNPVVKP</sequence>
<organism evidence="2 4">
    <name type="scientific">Leptospira selangorensis</name>
    <dbReference type="NCBI Taxonomy" id="2484982"/>
    <lineage>
        <taxon>Bacteria</taxon>
        <taxon>Pseudomonadati</taxon>
        <taxon>Spirochaetota</taxon>
        <taxon>Spirochaetia</taxon>
        <taxon>Leptospirales</taxon>
        <taxon>Leptospiraceae</taxon>
        <taxon>Leptospira</taxon>
    </lineage>
</organism>
<feature type="chain" id="PRO_5043207157" evidence="1">
    <location>
        <begin position="20"/>
        <end position="225"/>
    </location>
</feature>
<evidence type="ECO:0000313" key="5">
    <source>
        <dbReference type="Proteomes" id="UP000298057"/>
    </source>
</evidence>
<name>A0A5F2BXQ2_9LEPT</name>
<evidence type="ECO:0000313" key="2">
    <source>
        <dbReference type="EMBL" id="TGM12101.1"/>
    </source>
</evidence>
<keyword evidence="1" id="KW-0732">Signal</keyword>
<proteinExistence type="predicted"/>
<protein>
    <submittedName>
        <fullName evidence="2">Uncharacterized protein</fullName>
    </submittedName>
</protein>
<dbReference type="EMBL" id="RQGU01000130">
    <property type="protein sequence ID" value="TGM14856.1"/>
    <property type="molecule type" value="Genomic_DNA"/>
</dbReference>
<evidence type="ECO:0000256" key="1">
    <source>
        <dbReference type="SAM" id="SignalP"/>
    </source>
</evidence>
<reference evidence="4 5" key="2">
    <citation type="journal article" date="2019" name="PLoS Negl. Trop. Dis.">
        <title>Revisiting the worldwide diversity of Leptospira species in the environment.</title>
        <authorList>
            <person name="Vincent A.T."/>
            <person name="Schiettekatte O."/>
            <person name="Bourhy P."/>
            <person name="Veyrier F.J."/>
            <person name="Picardeau M."/>
        </authorList>
    </citation>
    <scope>NUCLEOTIDE SEQUENCE [LARGE SCALE GENOMIC DNA]</scope>
    <source>
        <strain evidence="2 4">201702405</strain>
        <strain evidence="5">201702406</strain>
    </source>
</reference>